<dbReference type="GO" id="GO:0003677">
    <property type="term" value="F:DNA binding"/>
    <property type="evidence" value="ECO:0007669"/>
    <property type="project" value="InterPro"/>
</dbReference>
<accession>A0A2X2F0H3</accession>
<dbReference type="Proteomes" id="UP000626180">
    <property type="component" value="Unassembled WGS sequence"/>
</dbReference>
<dbReference type="Pfam" id="PF01272">
    <property type="entry name" value="GreA_GreB"/>
    <property type="match status" value="1"/>
</dbReference>
<dbReference type="RefSeq" id="WP_010796095.1">
    <property type="nucleotide sequence ID" value="NZ_CP069262.1"/>
</dbReference>
<name>A0A2X2F0H3_PSELU</name>
<keyword evidence="5" id="KW-1185">Reference proteome</keyword>
<dbReference type="GO" id="GO:0070063">
    <property type="term" value="F:RNA polymerase binding"/>
    <property type="evidence" value="ECO:0007669"/>
    <property type="project" value="InterPro"/>
</dbReference>
<dbReference type="AlphaFoldDB" id="A0A2X2F0H3"/>
<reference evidence="3 4" key="1">
    <citation type="submission" date="2018-06" db="EMBL/GenBank/DDBJ databases">
        <authorList>
            <consortium name="Pathogen Informatics"/>
            <person name="Doyle S."/>
        </authorList>
    </citation>
    <scope>NUCLEOTIDE SEQUENCE [LARGE SCALE GENOMIC DNA]</scope>
    <source>
        <strain evidence="3 4">NCTC11842</strain>
    </source>
</reference>
<dbReference type="InterPro" id="IPR001437">
    <property type="entry name" value="Tscrpt_elong_fac_GreA/B_C"/>
</dbReference>
<gene>
    <name evidence="2" type="ORF">IRZ65_10415</name>
    <name evidence="3" type="ORF">NCTC11842_04349</name>
</gene>
<evidence type="ECO:0000313" key="4">
    <source>
        <dbReference type="Proteomes" id="UP000250443"/>
    </source>
</evidence>
<organism evidence="3 4">
    <name type="scientific">Pseudomonas luteola</name>
    <dbReference type="NCBI Taxonomy" id="47886"/>
    <lineage>
        <taxon>Bacteria</taxon>
        <taxon>Pseudomonadati</taxon>
        <taxon>Pseudomonadota</taxon>
        <taxon>Gammaproteobacteria</taxon>
        <taxon>Pseudomonadales</taxon>
        <taxon>Pseudomonadaceae</taxon>
        <taxon>Pseudomonas</taxon>
    </lineage>
</organism>
<dbReference type="SUPFAM" id="SSF54534">
    <property type="entry name" value="FKBP-like"/>
    <property type="match status" value="1"/>
</dbReference>
<dbReference type="GO" id="GO:0032784">
    <property type="term" value="P:regulation of DNA-templated transcription elongation"/>
    <property type="evidence" value="ECO:0007669"/>
    <property type="project" value="InterPro"/>
</dbReference>
<dbReference type="GO" id="GO:0003746">
    <property type="term" value="F:translation elongation factor activity"/>
    <property type="evidence" value="ECO:0007669"/>
    <property type="project" value="UniProtKB-KW"/>
</dbReference>
<dbReference type="EMBL" id="UAUF01000014">
    <property type="protein sequence ID" value="SPZ12230.1"/>
    <property type="molecule type" value="Genomic_DNA"/>
</dbReference>
<evidence type="ECO:0000313" key="2">
    <source>
        <dbReference type="EMBL" id="MBF8641097.1"/>
    </source>
</evidence>
<dbReference type="InterPro" id="IPR023459">
    <property type="entry name" value="Tscrpt_elong_fac_GreA/B_fam"/>
</dbReference>
<dbReference type="EMBL" id="JADMCD010000004">
    <property type="protein sequence ID" value="MBF8641097.1"/>
    <property type="molecule type" value="Genomic_DNA"/>
</dbReference>
<evidence type="ECO:0000313" key="5">
    <source>
        <dbReference type="Proteomes" id="UP000626180"/>
    </source>
</evidence>
<keyword evidence="3" id="KW-0648">Protein biosynthesis</keyword>
<dbReference type="Proteomes" id="UP000250443">
    <property type="component" value="Unassembled WGS sequence"/>
</dbReference>
<protein>
    <submittedName>
        <fullName evidence="3">Elongation factor GreAB</fullName>
    </submittedName>
    <submittedName>
        <fullName evidence="2">GreA/GreB family elongation factor</fullName>
    </submittedName>
</protein>
<keyword evidence="3" id="KW-0251">Elongation factor</keyword>
<dbReference type="Gene3D" id="3.10.50.30">
    <property type="entry name" value="Transcription elongation factor, GreA/GreB, C-terminal domain"/>
    <property type="match status" value="1"/>
</dbReference>
<reference evidence="2 5" key="2">
    <citation type="submission" date="2020-10" db="EMBL/GenBank/DDBJ databases">
        <title>Genome sequences of Pseudomonas isolates.</title>
        <authorList>
            <person name="Wessels L."/>
            <person name="Reich F."/>
            <person name="Hammerl J."/>
        </authorList>
    </citation>
    <scope>NUCLEOTIDE SEQUENCE [LARGE SCALE GENOMIC DNA]</scope>
    <source>
        <strain evidence="2 5">20-MO00624-0</strain>
    </source>
</reference>
<proteinExistence type="predicted"/>
<dbReference type="InterPro" id="IPR036953">
    <property type="entry name" value="GreA/GreB_C_sf"/>
</dbReference>
<evidence type="ECO:0000313" key="3">
    <source>
        <dbReference type="EMBL" id="SPZ12230.1"/>
    </source>
</evidence>
<sequence>MTKQQLYQHIVSTLQSDLQAAIAAAQAAHETATHEENVAENKYDTRGLEAAYLAAGYSKRIQEIQQSLQAYRNLVIRTHEAEHGVQLSSLVAVCDTVGKQQTFFLGPAGAGLKIRTDTGDIMVITPNAPLGQALLGKTEGEEISLSIGSTKQIFEVVSVE</sequence>
<evidence type="ECO:0000259" key="1">
    <source>
        <dbReference type="Pfam" id="PF01272"/>
    </source>
</evidence>
<feature type="domain" description="Transcription elongation factor GreA/GreB C-terminal" evidence="1">
    <location>
        <begin position="119"/>
        <end position="160"/>
    </location>
</feature>
<dbReference type="PIRSF" id="PIRSF006092">
    <property type="entry name" value="GreA_GreB"/>
    <property type="match status" value="1"/>
</dbReference>